<dbReference type="AlphaFoldDB" id="A0A2P5XGM4"/>
<evidence type="ECO:0000313" key="2">
    <source>
        <dbReference type="Proteomes" id="UP000239757"/>
    </source>
</evidence>
<dbReference type="EMBL" id="KZ664915">
    <property type="protein sequence ID" value="PPS02493.1"/>
    <property type="molecule type" value="Genomic_DNA"/>
</dbReference>
<gene>
    <name evidence="1" type="ORF">GOBAR_AA18170</name>
</gene>
<name>A0A2P5XGM4_GOSBA</name>
<protein>
    <submittedName>
        <fullName evidence="1">Uncharacterized protein</fullName>
    </submittedName>
</protein>
<organism evidence="1 2">
    <name type="scientific">Gossypium barbadense</name>
    <name type="common">Sea Island cotton</name>
    <name type="synonym">Hibiscus barbadensis</name>
    <dbReference type="NCBI Taxonomy" id="3634"/>
    <lineage>
        <taxon>Eukaryota</taxon>
        <taxon>Viridiplantae</taxon>
        <taxon>Streptophyta</taxon>
        <taxon>Embryophyta</taxon>
        <taxon>Tracheophyta</taxon>
        <taxon>Spermatophyta</taxon>
        <taxon>Magnoliopsida</taxon>
        <taxon>eudicotyledons</taxon>
        <taxon>Gunneridae</taxon>
        <taxon>Pentapetalae</taxon>
        <taxon>rosids</taxon>
        <taxon>malvids</taxon>
        <taxon>Malvales</taxon>
        <taxon>Malvaceae</taxon>
        <taxon>Malvoideae</taxon>
        <taxon>Gossypium</taxon>
    </lineage>
</organism>
<dbReference type="Proteomes" id="UP000239757">
    <property type="component" value="Unassembled WGS sequence"/>
</dbReference>
<sequence>MSTFSPTSYAWSVYAVAGVPGFLVPDYRINLNVDVVLPVNVNCVRFYYECYIRTVVTNSVQTGDEGLETQKF</sequence>
<proteinExistence type="predicted"/>
<accession>A0A2P5XGM4</accession>
<reference evidence="1 2" key="1">
    <citation type="submission" date="2015-01" db="EMBL/GenBank/DDBJ databases">
        <title>Genome of allotetraploid Gossypium barbadense reveals genomic plasticity and fiber elongation in cotton evolution.</title>
        <authorList>
            <person name="Chen X."/>
            <person name="Liu X."/>
            <person name="Zhao B."/>
            <person name="Zheng H."/>
            <person name="Hu Y."/>
            <person name="Lu G."/>
            <person name="Yang C."/>
            <person name="Chen J."/>
            <person name="Shan C."/>
            <person name="Zhang L."/>
            <person name="Zhou Y."/>
            <person name="Wang L."/>
            <person name="Guo W."/>
            <person name="Bai Y."/>
            <person name="Ruan J."/>
            <person name="Shangguan X."/>
            <person name="Mao Y."/>
            <person name="Jiang J."/>
            <person name="Zhu Y."/>
            <person name="Lei J."/>
            <person name="Kang H."/>
            <person name="Chen S."/>
            <person name="He X."/>
            <person name="Wang R."/>
            <person name="Wang Y."/>
            <person name="Chen J."/>
            <person name="Wang L."/>
            <person name="Yu S."/>
            <person name="Wang B."/>
            <person name="Wei J."/>
            <person name="Song S."/>
            <person name="Lu X."/>
            <person name="Gao Z."/>
            <person name="Gu W."/>
            <person name="Deng X."/>
            <person name="Ma D."/>
            <person name="Wang S."/>
            <person name="Liang W."/>
            <person name="Fang L."/>
            <person name="Cai C."/>
            <person name="Zhu X."/>
            <person name="Zhou B."/>
            <person name="Zhang Y."/>
            <person name="Chen Z."/>
            <person name="Xu S."/>
            <person name="Zhu R."/>
            <person name="Wang S."/>
            <person name="Zhang T."/>
            <person name="Zhao G."/>
        </authorList>
    </citation>
    <scope>NUCLEOTIDE SEQUENCE [LARGE SCALE GENOMIC DNA]</scope>
    <source>
        <strain evidence="2">cv. Xinhai21</strain>
        <tissue evidence="1">Leaf</tissue>
    </source>
</reference>
<evidence type="ECO:0000313" key="1">
    <source>
        <dbReference type="EMBL" id="PPS02493.1"/>
    </source>
</evidence>